<keyword evidence="4" id="KW-1185">Reference proteome</keyword>
<proteinExistence type="inferred from homology"/>
<dbReference type="Proteomes" id="UP001163336">
    <property type="component" value="Chromosome"/>
</dbReference>
<dbReference type="EMBL" id="AP026966">
    <property type="protein sequence ID" value="BDT61468.1"/>
    <property type="molecule type" value="Genomic_DNA"/>
</dbReference>
<accession>A0ABN6TGV6</accession>
<dbReference type="HAMAP" id="MF_00386">
    <property type="entry name" value="UPF0161_YidD"/>
    <property type="match status" value="1"/>
</dbReference>
<keyword evidence="1" id="KW-1003">Cell membrane</keyword>
<protein>
    <recommendedName>
        <fullName evidence="1">Putative membrane protein insertion efficiency factor</fullName>
    </recommendedName>
</protein>
<dbReference type="Pfam" id="PF01809">
    <property type="entry name" value="YidD"/>
    <property type="match status" value="1"/>
</dbReference>
<dbReference type="NCBIfam" id="TIGR00278">
    <property type="entry name" value="membrane protein insertion efficiency factor YidD"/>
    <property type="match status" value="1"/>
</dbReference>
<dbReference type="RefSeq" id="WP_281911183.1">
    <property type="nucleotide sequence ID" value="NZ_AP026966.1"/>
</dbReference>
<evidence type="ECO:0000313" key="3">
    <source>
        <dbReference type="EMBL" id="BDT61468.1"/>
    </source>
</evidence>
<dbReference type="PANTHER" id="PTHR33383">
    <property type="entry name" value="MEMBRANE PROTEIN INSERTION EFFICIENCY FACTOR-RELATED"/>
    <property type="match status" value="1"/>
</dbReference>
<reference evidence="3" key="1">
    <citation type="submission" date="2022-11" db="EMBL/GenBank/DDBJ databases">
        <title>Isolation and characterization of PLA-degrading bacterium Massilia sp. from Antarctic soil.</title>
        <authorList>
            <person name="Sato K."/>
            <person name="Gomez-Fuentes C."/>
            <person name="Ahmad S.A."/>
            <person name="Zulkharnain A."/>
        </authorList>
    </citation>
    <scope>NUCLEOTIDE SEQUENCE</scope>
    <source>
        <strain evidence="3">N-3</strain>
    </source>
</reference>
<evidence type="ECO:0000256" key="1">
    <source>
        <dbReference type="HAMAP-Rule" id="MF_00386"/>
    </source>
</evidence>
<dbReference type="InterPro" id="IPR002696">
    <property type="entry name" value="Membr_insert_effic_factor_YidD"/>
</dbReference>
<dbReference type="PANTHER" id="PTHR33383:SF1">
    <property type="entry name" value="MEMBRANE PROTEIN INSERTION EFFICIENCY FACTOR-RELATED"/>
    <property type="match status" value="1"/>
</dbReference>
<organism evidence="3 4">
    <name type="scientific">Massilia varians</name>
    <dbReference type="NCBI Taxonomy" id="457921"/>
    <lineage>
        <taxon>Bacteria</taxon>
        <taxon>Pseudomonadati</taxon>
        <taxon>Pseudomonadota</taxon>
        <taxon>Betaproteobacteria</taxon>
        <taxon>Burkholderiales</taxon>
        <taxon>Oxalobacteraceae</taxon>
        <taxon>Telluria group</taxon>
        <taxon>Massilia</taxon>
    </lineage>
</organism>
<dbReference type="SMART" id="SM01234">
    <property type="entry name" value="Haemolytic"/>
    <property type="match status" value="1"/>
</dbReference>
<gene>
    <name evidence="3" type="ORF">MasN3_49620</name>
</gene>
<comment type="function">
    <text evidence="1">Could be involved in insertion of integral membrane proteins into the membrane.</text>
</comment>
<comment type="similarity">
    <text evidence="1">Belongs to the UPF0161 family.</text>
</comment>
<keyword evidence="1" id="KW-0472">Membrane</keyword>
<evidence type="ECO:0000256" key="2">
    <source>
        <dbReference type="SAM" id="MobiDB-lite"/>
    </source>
</evidence>
<evidence type="ECO:0000313" key="4">
    <source>
        <dbReference type="Proteomes" id="UP001163336"/>
    </source>
</evidence>
<feature type="region of interest" description="Disordered" evidence="2">
    <location>
        <begin position="68"/>
        <end position="89"/>
    </location>
</feature>
<comment type="subcellular location">
    <subcellularLocation>
        <location evidence="1">Cell membrane</location>
        <topology evidence="1">Peripheral membrane protein</topology>
        <orientation evidence="1">Cytoplasmic side</orientation>
    </subcellularLocation>
</comment>
<sequence length="89" mass="9860">MKTLLVWFLRGYQLLLSPLLGQKCRFYPTCSNYAIEALRVHGAARGSLLAARRVCRCHPWNPGGVDFVPPAREASDQQPPPAARGCNHS</sequence>
<name>A0ABN6TGV6_9BURK</name>